<evidence type="ECO:0000256" key="1">
    <source>
        <dbReference type="SAM" id="MobiDB-lite"/>
    </source>
</evidence>
<dbReference type="Gene3D" id="1.10.260.40">
    <property type="entry name" value="lambda repressor-like DNA-binding domains"/>
    <property type="match status" value="1"/>
</dbReference>
<proteinExistence type="predicted"/>
<dbReference type="InterPro" id="IPR010982">
    <property type="entry name" value="Lambda_DNA-bd_dom_sf"/>
</dbReference>
<sequence>MTREDEDMTAAATAPDQGAAETSPRGALSRLIRDANDRGLSYSKMSQRAVDPESGTRLSKPYLQRLVTNPPANAPSPAQMRALQAALGVSLRRVKAAAAEQWLEYEATELAGYNDEVRIIVGHLAGMPEAELRRWRAMIEADERARRENE</sequence>
<evidence type="ECO:0000313" key="3">
    <source>
        <dbReference type="Proteomes" id="UP001299012"/>
    </source>
</evidence>
<comment type="caution">
    <text evidence="2">The sequence shown here is derived from an EMBL/GenBank/DDBJ whole genome shotgun (WGS) entry which is preliminary data.</text>
</comment>
<keyword evidence="3" id="KW-1185">Reference proteome</keyword>
<protein>
    <recommendedName>
        <fullName evidence="4">XRE family transcriptional regulator</fullName>
    </recommendedName>
</protein>
<organism evidence="2 3">
    <name type="scientific">Streptomyces tricolor</name>
    <dbReference type="NCBI Taxonomy" id="68277"/>
    <lineage>
        <taxon>Bacteria</taxon>
        <taxon>Bacillati</taxon>
        <taxon>Actinomycetota</taxon>
        <taxon>Actinomycetes</taxon>
        <taxon>Kitasatosporales</taxon>
        <taxon>Streptomycetaceae</taxon>
        <taxon>Streptomyces</taxon>
        <taxon>Streptomyces violaceoruber group</taxon>
    </lineage>
</organism>
<name>A0ABS9JET6_9ACTN</name>
<accession>A0ABS9JET6</accession>
<reference evidence="2 3" key="1">
    <citation type="submission" date="2022-01" db="EMBL/GenBank/DDBJ databases">
        <title>Draft Genome Sequences of Seven Type Strains of the Genus Streptomyces.</title>
        <authorList>
            <person name="Aziz S."/>
            <person name="Coretto E."/>
            <person name="Chronakova A."/>
            <person name="Sproer C."/>
            <person name="Huber K."/>
            <person name="Nouioui I."/>
            <person name="Gross H."/>
        </authorList>
    </citation>
    <scope>NUCLEOTIDE SEQUENCE [LARGE SCALE GENOMIC DNA]</scope>
    <source>
        <strain evidence="2 3">DSM 41685</strain>
    </source>
</reference>
<dbReference type="EMBL" id="JAKKZF010000036">
    <property type="protein sequence ID" value="MCG0064054.1"/>
    <property type="molecule type" value="Genomic_DNA"/>
</dbReference>
<feature type="compositionally biased region" description="Low complexity" evidence="1">
    <location>
        <begin position="9"/>
        <end position="22"/>
    </location>
</feature>
<evidence type="ECO:0008006" key="4">
    <source>
        <dbReference type="Google" id="ProtNLM"/>
    </source>
</evidence>
<dbReference type="Proteomes" id="UP001299012">
    <property type="component" value="Unassembled WGS sequence"/>
</dbReference>
<feature type="region of interest" description="Disordered" evidence="1">
    <location>
        <begin position="1"/>
        <end position="32"/>
    </location>
</feature>
<dbReference type="RefSeq" id="WP_143649724.1">
    <property type="nucleotide sequence ID" value="NZ_JAKKZF010000036.1"/>
</dbReference>
<gene>
    <name evidence="2" type="ORF">L0F81_12295</name>
</gene>
<evidence type="ECO:0000313" key="2">
    <source>
        <dbReference type="EMBL" id="MCG0064054.1"/>
    </source>
</evidence>